<keyword evidence="3" id="KW-1185">Reference proteome</keyword>
<reference evidence="2" key="1">
    <citation type="submission" date="2023-10" db="EMBL/GenBank/DDBJ databases">
        <authorList>
            <person name="Chen Y."/>
            <person name="Shah S."/>
            <person name="Dougan E. K."/>
            <person name="Thang M."/>
            <person name="Chan C."/>
        </authorList>
    </citation>
    <scope>NUCLEOTIDE SEQUENCE [LARGE SCALE GENOMIC DNA]</scope>
</reference>
<feature type="non-terminal residue" evidence="2">
    <location>
        <position position="175"/>
    </location>
</feature>
<evidence type="ECO:0000256" key="1">
    <source>
        <dbReference type="SAM" id="MobiDB-lite"/>
    </source>
</evidence>
<protein>
    <submittedName>
        <fullName evidence="2">Uncharacterized protein</fullName>
    </submittedName>
</protein>
<feature type="non-terminal residue" evidence="2">
    <location>
        <position position="1"/>
    </location>
</feature>
<feature type="compositionally biased region" description="Low complexity" evidence="1">
    <location>
        <begin position="57"/>
        <end position="87"/>
    </location>
</feature>
<proteinExistence type="predicted"/>
<accession>A0ABN9QEA0</accession>
<dbReference type="EMBL" id="CAUYUJ010002626">
    <property type="protein sequence ID" value="CAK0801622.1"/>
    <property type="molecule type" value="Genomic_DNA"/>
</dbReference>
<name>A0ABN9QEA0_9DINO</name>
<feature type="region of interest" description="Disordered" evidence="1">
    <location>
        <begin position="57"/>
        <end position="106"/>
    </location>
</feature>
<gene>
    <name evidence="2" type="ORF">PCOR1329_LOCUS9438</name>
</gene>
<comment type="caution">
    <text evidence="2">The sequence shown here is derived from an EMBL/GenBank/DDBJ whole genome shotgun (WGS) entry which is preliminary data.</text>
</comment>
<organism evidence="2 3">
    <name type="scientific">Prorocentrum cordatum</name>
    <dbReference type="NCBI Taxonomy" id="2364126"/>
    <lineage>
        <taxon>Eukaryota</taxon>
        <taxon>Sar</taxon>
        <taxon>Alveolata</taxon>
        <taxon>Dinophyceae</taxon>
        <taxon>Prorocentrales</taxon>
        <taxon>Prorocentraceae</taxon>
        <taxon>Prorocentrum</taxon>
    </lineage>
</organism>
<dbReference type="Proteomes" id="UP001189429">
    <property type="component" value="Unassembled WGS sequence"/>
</dbReference>
<evidence type="ECO:0000313" key="2">
    <source>
        <dbReference type="EMBL" id="CAK0801622.1"/>
    </source>
</evidence>
<evidence type="ECO:0000313" key="3">
    <source>
        <dbReference type="Proteomes" id="UP001189429"/>
    </source>
</evidence>
<sequence length="175" mass="18651">AHATLVVGIPARPASRVRWHVRHFAPKWRSSLASRTHVGRQSMEHPGWQCFRHGAVPQRAGAARPRGPAAGPAADPRAADAAAAATPCPTPPPLPPRTATTTTTGAFPREAHRALDPNTVELVIASYCEENSWFKTYPGPITIYSKKKGCAGTLQQAVDQSASTRGRVVELPNVG</sequence>
<feature type="compositionally biased region" description="Low complexity" evidence="1">
    <location>
        <begin position="97"/>
        <end position="106"/>
    </location>
</feature>